<evidence type="ECO:0000256" key="4">
    <source>
        <dbReference type="ARBA" id="ARBA00012483"/>
    </source>
</evidence>
<comment type="subcellular location">
    <subcellularLocation>
        <location evidence="2">Endomembrane system</location>
        <topology evidence="2">Multi-pass membrane protein</topology>
    </subcellularLocation>
</comment>
<evidence type="ECO:0000256" key="10">
    <source>
        <dbReference type="SAM" id="Phobius"/>
    </source>
</evidence>
<proteinExistence type="predicted"/>
<sequence length="977" mass="110116">MESISSSTSAPLHKSRIGKFTVFHVRPSRTHNSTFTLLLFFFCCLNLIPRLSASFTISASDSEALYAQNCNHIVPQSSSPSSTSYANGLAIESLRFRTGYFTGGDPLFKKTELSVGFSDPKSVTFRPIFLRKTVADGIYEVRANLHLRDRSVYVSLNSTNRRLRMIHYRGPRFPTRKGILGFTLNGFWSESSGKLCMVGSGSVYFTGNAKSLSVVLKLNYPRNSSIYSSLITGTLESLNVKHNPYYFEPISLLALSQNLSYEYTLMKKENDNGCISGYGGKSLSLNESYPLCSILGNLVERFELEYGSDCDGVSCNPVGGSAGYVPDLMFYYKTRCTDASKMQMLLGFPNTNYSGGVKFPFVPSTTFIAEGAWDEKENQLCGIACRILTFTELTNASVGDCSVKFSLRFPASLSLRNRSTVVGQIWSNNVVNSSGYIRKIGFQNSGEMLMGMLDFKYEYDNSVDTPKKTCARKNPAGGKGKTYPNEHSLDMRFDMSVRNGKGQVAWGYSTPLYVGDELHQSWFYQRRYFGHQSVSSEIRKTDPSVKLNSRLSSIHNISYKMSFTPPPDFKFSHDSSLSKAVEISAEGTYDRDTGVLCMIGCRRLRSKIQNLVKNDTLDCEIIVNIQFSPLNGNGGKNVKGSIQSTRGKSDPLYFGRLELSSNSLYTRQAKASIWRMDLEITMVLISNTLACVFIGLQLFYVKKHPNVLPFISIVMLVILTMGHMIPLLLNFEALFVANHSQQTLFIGSGGWLEVNEVIVRVVTMVAFLLQLRLLQQTWSARQEDGSQKCFWASEVKVLYVTLPLYMVGALIAWFVPHQHNLYRAILHPHRKTYVVHPLQRFSLQQHSRWEDLKSYAGLVLDGFLLPQILFNLFLHSGEKALIPFFYIGTTMVRLLPHAYDLFRAHSSAWYLDLSYIYANHRMDFYSTAWNIIIPCGGLLFAVVIFLQQRFGGRCIVPRRFRESSVYEKVPVISNDDL</sequence>
<evidence type="ECO:0000256" key="6">
    <source>
        <dbReference type="ARBA" id="ARBA00022692"/>
    </source>
</evidence>
<feature type="domain" description="SWEET-like" evidence="11">
    <location>
        <begin position="668"/>
        <end position="960"/>
    </location>
</feature>
<evidence type="ECO:0000256" key="7">
    <source>
        <dbReference type="ARBA" id="ARBA00022786"/>
    </source>
</evidence>
<keyword evidence="5" id="KW-0808">Transferase</keyword>
<dbReference type="GO" id="GO:0061630">
    <property type="term" value="F:ubiquitin protein ligase activity"/>
    <property type="evidence" value="ECO:0007669"/>
    <property type="project" value="UniProtKB-EC"/>
</dbReference>
<keyword evidence="13" id="KW-1185">Reference proteome</keyword>
<evidence type="ECO:0000256" key="9">
    <source>
        <dbReference type="ARBA" id="ARBA00023136"/>
    </source>
</evidence>
<reference evidence="13" key="1">
    <citation type="submission" date="2025-05" db="UniProtKB">
        <authorList>
            <consortium name="RefSeq"/>
        </authorList>
    </citation>
    <scope>NUCLEOTIDE SEQUENCE [LARGE SCALE GENOMIC DNA]</scope>
</reference>
<protein>
    <recommendedName>
        <fullName evidence="4">RING-type E3 ubiquitin transferase</fullName>
        <ecNumber evidence="4">2.3.2.27</ecNumber>
    </recommendedName>
</protein>
<feature type="domain" description="DUF2921" evidence="12">
    <location>
        <begin position="67"/>
        <end position="251"/>
    </location>
</feature>
<feature type="transmembrane region" description="Helical" evidence="10">
    <location>
        <begin position="680"/>
        <end position="701"/>
    </location>
</feature>
<feature type="domain" description="DUF2921" evidence="12">
    <location>
        <begin position="291"/>
        <end position="440"/>
    </location>
</feature>
<evidence type="ECO:0000259" key="11">
    <source>
        <dbReference type="Pfam" id="PF11145"/>
    </source>
</evidence>
<dbReference type="InterPro" id="IPR057425">
    <property type="entry name" value="DUF2921_N"/>
</dbReference>
<evidence type="ECO:0000313" key="14">
    <source>
        <dbReference type="RefSeq" id="XP_015890120.3"/>
    </source>
</evidence>
<dbReference type="KEGG" id="zju:107424776"/>
<keyword evidence="7" id="KW-0833">Ubl conjugation pathway</keyword>
<keyword evidence="9 10" id="KW-0472">Membrane</keyword>
<comment type="pathway">
    <text evidence="3">Protein modification; protein ubiquitination.</text>
</comment>
<dbReference type="Pfam" id="PF11145">
    <property type="entry name" value="DUF2921"/>
    <property type="match status" value="1"/>
</dbReference>
<evidence type="ECO:0000256" key="1">
    <source>
        <dbReference type="ARBA" id="ARBA00000900"/>
    </source>
</evidence>
<reference evidence="14" key="2">
    <citation type="submission" date="2025-08" db="UniProtKB">
        <authorList>
            <consortium name="RefSeq"/>
        </authorList>
    </citation>
    <scope>IDENTIFICATION</scope>
    <source>
        <tissue evidence="14">Seedling</tissue>
    </source>
</reference>
<name>A0A6P4A4E4_ZIZJJ</name>
<feature type="transmembrane region" description="Helical" evidence="10">
    <location>
        <begin position="757"/>
        <end position="774"/>
    </location>
</feature>
<gene>
    <name evidence="14" type="primary">LOC107424776</name>
</gene>
<dbReference type="Pfam" id="PF25333">
    <property type="entry name" value="DUF2921_N"/>
    <property type="match status" value="3"/>
</dbReference>
<feature type="transmembrane region" description="Helical" evidence="10">
    <location>
        <begin position="795"/>
        <end position="815"/>
    </location>
</feature>
<keyword evidence="8 10" id="KW-1133">Transmembrane helix</keyword>
<dbReference type="InterPro" id="IPR021319">
    <property type="entry name" value="DUF2921"/>
</dbReference>
<feature type="transmembrane region" description="Helical" evidence="10">
    <location>
        <begin position="927"/>
        <end position="946"/>
    </location>
</feature>
<dbReference type="GeneID" id="107424776"/>
<feature type="domain" description="DUF2921" evidence="12">
    <location>
        <begin position="474"/>
        <end position="657"/>
    </location>
</feature>
<evidence type="ECO:0000256" key="5">
    <source>
        <dbReference type="ARBA" id="ARBA00022679"/>
    </source>
</evidence>
<evidence type="ECO:0000313" key="13">
    <source>
        <dbReference type="Proteomes" id="UP001652623"/>
    </source>
</evidence>
<evidence type="ECO:0000256" key="3">
    <source>
        <dbReference type="ARBA" id="ARBA00004906"/>
    </source>
</evidence>
<evidence type="ECO:0000256" key="2">
    <source>
        <dbReference type="ARBA" id="ARBA00004127"/>
    </source>
</evidence>
<feature type="transmembrane region" description="Helical" evidence="10">
    <location>
        <begin position="713"/>
        <end position="737"/>
    </location>
</feature>
<dbReference type="PANTHER" id="PTHR33389">
    <property type="entry name" value="FAMILY PROTEIN, PUTATIVE (DUF2921)-RELATED"/>
    <property type="match status" value="1"/>
</dbReference>
<dbReference type="RefSeq" id="XP_015890120.3">
    <property type="nucleotide sequence ID" value="XM_016034634.4"/>
</dbReference>
<accession>A0A6P4A4E4</accession>
<dbReference type="InParanoid" id="A0A6P4A4E4"/>
<comment type="catalytic activity">
    <reaction evidence="1">
        <text>S-ubiquitinyl-[E2 ubiquitin-conjugating enzyme]-L-cysteine + [acceptor protein]-L-lysine = [E2 ubiquitin-conjugating enzyme]-L-cysteine + N(6)-ubiquitinyl-[acceptor protein]-L-lysine.</text>
        <dbReference type="EC" id="2.3.2.27"/>
    </reaction>
</comment>
<keyword evidence="6 10" id="KW-0812">Transmembrane</keyword>
<dbReference type="Proteomes" id="UP001652623">
    <property type="component" value="Chromosome 1"/>
</dbReference>
<dbReference type="FunCoup" id="A0A6P4A4E4">
    <property type="interactions" value="1718"/>
</dbReference>
<evidence type="ECO:0000256" key="8">
    <source>
        <dbReference type="ARBA" id="ARBA00022989"/>
    </source>
</evidence>
<organism evidence="13 14">
    <name type="scientific">Ziziphus jujuba</name>
    <name type="common">Chinese jujube</name>
    <name type="synonym">Ziziphus sativa</name>
    <dbReference type="NCBI Taxonomy" id="326968"/>
    <lineage>
        <taxon>Eukaryota</taxon>
        <taxon>Viridiplantae</taxon>
        <taxon>Streptophyta</taxon>
        <taxon>Embryophyta</taxon>
        <taxon>Tracheophyta</taxon>
        <taxon>Spermatophyta</taxon>
        <taxon>Magnoliopsida</taxon>
        <taxon>eudicotyledons</taxon>
        <taxon>Gunneridae</taxon>
        <taxon>Pentapetalae</taxon>
        <taxon>rosids</taxon>
        <taxon>fabids</taxon>
        <taxon>Rosales</taxon>
        <taxon>Rhamnaceae</taxon>
        <taxon>Paliureae</taxon>
        <taxon>Ziziphus</taxon>
    </lineage>
</organism>
<dbReference type="GO" id="GO:0012505">
    <property type="term" value="C:endomembrane system"/>
    <property type="evidence" value="ECO:0007669"/>
    <property type="project" value="UniProtKB-SubCell"/>
</dbReference>
<dbReference type="PANTHER" id="PTHR33389:SF22">
    <property type="entry name" value="FAMILY PROTEIN, PUTATIVE (DUF2921)-RELATED"/>
    <property type="match status" value="1"/>
</dbReference>
<dbReference type="AlphaFoldDB" id="A0A6P4A4E4"/>
<dbReference type="EC" id="2.3.2.27" evidence="4"/>
<evidence type="ECO:0000259" key="12">
    <source>
        <dbReference type="Pfam" id="PF25333"/>
    </source>
</evidence>